<dbReference type="Proteomes" id="UP001501195">
    <property type="component" value="Unassembled WGS sequence"/>
</dbReference>
<gene>
    <name evidence="2" type="ORF">GCM10023225_20620</name>
</gene>
<dbReference type="InterPro" id="IPR023869">
    <property type="entry name" value="tRNA_Adeno_NH3ase_assoc_put"/>
</dbReference>
<evidence type="ECO:0000313" key="3">
    <source>
        <dbReference type="Proteomes" id="UP001501195"/>
    </source>
</evidence>
<evidence type="ECO:0000256" key="1">
    <source>
        <dbReference type="SAM" id="MobiDB-lite"/>
    </source>
</evidence>
<comment type="caution">
    <text evidence="2">The sequence shown here is derived from an EMBL/GenBank/DDBJ whole genome shotgun (WGS) entry which is preliminary data.</text>
</comment>
<dbReference type="NCBIfam" id="TIGR03941">
    <property type="entry name" value="tRNA_deam_assoc"/>
    <property type="match status" value="1"/>
</dbReference>
<sequence length="178" mass="17743">MPYFTAVLASDPSGWRARDVDVPAGSLDELAEVLRAAAVGEAPVLAAIESEDEWFALVRADPSGEARFFVSDALAAGSGGYAGLFADDALPAEYPVAPPVVAGDEGDGDGEDGDGEDGGSGAAAAPAAPWAGDPGLLSDLGCPAGELLELAERGDDPAAALAEVGELLGCADVMESLR</sequence>
<protein>
    <recommendedName>
        <fullName evidence="4">tRNA adenosine deaminase-associated protein</fullName>
    </recommendedName>
</protein>
<organism evidence="2 3">
    <name type="scientific">Kineococcus glutinatus</name>
    <dbReference type="NCBI Taxonomy" id="1070872"/>
    <lineage>
        <taxon>Bacteria</taxon>
        <taxon>Bacillati</taxon>
        <taxon>Actinomycetota</taxon>
        <taxon>Actinomycetes</taxon>
        <taxon>Kineosporiales</taxon>
        <taxon>Kineosporiaceae</taxon>
        <taxon>Kineococcus</taxon>
    </lineage>
</organism>
<keyword evidence="3" id="KW-1185">Reference proteome</keyword>
<accession>A0ABP9HWW4</accession>
<name>A0ABP9HWW4_9ACTN</name>
<proteinExistence type="predicted"/>
<feature type="region of interest" description="Disordered" evidence="1">
    <location>
        <begin position="96"/>
        <end position="128"/>
    </location>
</feature>
<reference evidence="3" key="1">
    <citation type="journal article" date="2019" name="Int. J. Syst. Evol. Microbiol.">
        <title>The Global Catalogue of Microorganisms (GCM) 10K type strain sequencing project: providing services to taxonomists for standard genome sequencing and annotation.</title>
        <authorList>
            <consortium name="The Broad Institute Genomics Platform"/>
            <consortium name="The Broad Institute Genome Sequencing Center for Infectious Disease"/>
            <person name="Wu L."/>
            <person name="Ma J."/>
        </authorList>
    </citation>
    <scope>NUCLEOTIDE SEQUENCE [LARGE SCALE GENOMIC DNA]</scope>
    <source>
        <strain evidence="3">JCM 18126</strain>
    </source>
</reference>
<dbReference type="EMBL" id="BAABIL010000299">
    <property type="protein sequence ID" value="GAA4980264.1"/>
    <property type="molecule type" value="Genomic_DNA"/>
</dbReference>
<evidence type="ECO:0000313" key="2">
    <source>
        <dbReference type="EMBL" id="GAA4980264.1"/>
    </source>
</evidence>
<dbReference type="RefSeq" id="WP_345712438.1">
    <property type="nucleotide sequence ID" value="NZ_BAABIL010000299.1"/>
</dbReference>
<evidence type="ECO:0008006" key="4">
    <source>
        <dbReference type="Google" id="ProtNLM"/>
    </source>
</evidence>
<feature type="compositionally biased region" description="Acidic residues" evidence="1">
    <location>
        <begin position="104"/>
        <end position="117"/>
    </location>
</feature>